<keyword evidence="2" id="KW-1185">Reference proteome</keyword>
<evidence type="ECO:0000313" key="2">
    <source>
        <dbReference type="Proteomes" id="UP000282818"/>
    </source>
</evidence>
<accession>A0A437QBM2</accession>
<gene>
    <name evidence="1" type="ORF">EOE65_07120</name>
</gene>
<dbReference type="AlphaFoldDB" id="A0A437QBM2"/>
<proteinExistence type="predicted"/>
<name>A0A437QBM2_9GAMM</name>
<dbReference type="NCBIfam" id="TIGR04255">
    <property type="entry name" value="sporadTIGR04255"/>
    <property type="match status" value="1"/>
</dbReference>
<evidence type="ECO:0000313" key="1">
    <source>
        <dbReference type="EMBL" id="RVU31743.1"/>
    </source>
</evidence>
<comment type="caution">
    <text evidence="1">The sequence shown here is derived from an EMBL/GenBank/DDBJ whole genome shotgun (WGS) entry which is preliminary data.</text>
</comment>
<protein>
    <submittedName>
        <fullName evidence="1">TIGR04255 family protein</fullName>
    </submittedName>
</protein>
<dbReference type="RefSeq" id="WP_127693602.1">
    <property type="nucleotide sequence ID" value="NZ_SACQ01000002.1"/>
</dbReference>
<sequence>MKNYKKLENQPLKFALAEFRFSPVMQISEYIPRLQEALRKEYPIPDKKGEQVVQVQPGGISVSQIDRWAFISADKRSAIDINQERLIYVTADYPRFEGFAHACETALNSLIDIVEPSLILRIGLRFSDLVIVGEGETISELVDSQFSTPSCIESLGQIQQQRSEFFLSTDLGGLAIRTLYGHHNLSSLPDVQGLPVLIDRDDSVSERIILDFDHYWEPSDEPVSFEADTIIDYLTKLHDISRDAFWRTTTDYARNKKWS</sequence>
<dbReference type="Proteomes" id="UP000282818">
    <property type="component" value="Unassembled WGS sequence"/>
</dbReference>
<organism evidence="1 2">
    <name type="scientific">Neptunomonas marina</name>
    <dbReference type="NCBI Taxonomy" id="1815562"/>
    <lineage>
        <taxon>Bacteria</taxon>
        <taxon>Pseudomonadati</taxon>
        <taxon>Pseudomonadota</taxon>
        <taxon>Gammaproteobacteria</taxon>
        <taxon>Oceanospirillales</taxon>
        <taxon>Oceanospirillaceae</taxon>
        <taxon>Neptunomonas</taxon>
    </lineage>
</organism>
<reference evidence="1 2" key="1">
    <citation type="submission" date="2019-01" db="EMBL/GenBank/DDBJ databases">
        <authorList>
            <person name="Chen W.-M."/>
        </authorList>
    </citation>
    <scope>NUCLEOTIDE SEQUENCE [LARGE SCALE GENOMIC DNA]</scope>
    <source>
        <strain evidence="1 2">HPM-16</strain>
    </source>
</reference>
<dbReference type="InterPro" id="IPR026349">
    <property type="entry name" value="CHP04255"/>
</dbReference>
<dbReference type="EMBL" id="SACQ01000002">
    <property type="protein sequence ID" value="RVU31743.1"/>
    <property type="molecule type" value="Genomic_DNA"/>
</dbReference>